<reference evidence="1 2" key="1">
    <citation type="journal article" date="2019" name="Gigascience">
        <title>Whole-genome sequence of the oriental lung fluke Paragonimus westermani.</title>
        <authorList>
            <person name="Oey H."/>
            <person name="Zakrzewski M."/>
            <person name="Narain K."/>
            <person name="Devi K.R."/>
            <person name="Agatsuma T."/>
            <person name="Nawaratna S."/>
            <person name="Gobert G.N."/>
            <person name="Jones M.K."/>
            <person name="Ragan M.A."/>
            <person name="McManus D.P."/>
            <person name="Krause L."/>
        </authorList>
    </citation>
    <scope>NUCLEOTIDE SEQUENCE [LARGE SCALE GENOMIC DNA]</scope>
    <source>
        <strain evidence="1 2">IND2009</strain>
    </source>
</reference>
<comment type="caution">
    <text evidence="1">The sequence shown here is derived from an EMBL/GenBank/DDBJ whole genome shotgun (WGS) entry which is preliminary data.</text>
</comment>
<protein>
    <submittedName>
        <fullName evidence="1">Uncharacterized protein</fullName>
    </submittedName>
</protein>
<keyword evidence="2" id="KW-1185">Reference proteome</keyword>
<evidence type="ECO:0000313" key="2">
    <source>
        <dbReference type="Proteomes" id="UP000324629"/>
    </source>
</evidence>
<sequence>MSPFNCVTGEVCLIFLKRRLQSHITKGLDKLVSLRCKIIVENCGLEFLRGCDRSGPYPETFWPLLRKGNIEVTLFNLRSLNESHSESTRDILTKLFETQLKYLPLLYTPSGVSRTKFSNFCGQTIKRAWDPTMSKLLGLLSSTTLSDTLPADPHKLVINLSLKSLSHPQLEVLSPGLQFKCQHKIIETSQVQAQFKNLCDQLE</sequence>
<name>A0A5J4N7V0_9TREM</name>
<organism evidence="1 2">
    <name type="scientific">Paragonimus westermani</name>
    <dbReference type="NCBI Taxonomy" id="34504"/>
    <lineage>
        <taxon>Eukaryota</taxon>
        <taxon>Metazoa</taxon>
        <taxon>Spiralia</taxon>
        <taxon>Lophotrochozoa</taxon>
        <taxon>Platyhelminthes</taxon>
        <taxon>Trematoda</taxon>
        <taxon>Digenea</taxon>
        <taxon>Plagiorchiida</taxon>
        <taxon>Troglotremata</taxon>
        <taxon>Troglotrematidae</taxon>
        <taxon>Paragonimus</taxon>
    </lineage>
</organism>
<dbReference type="AlphaFoldDB" id="A0A5J4N7V0"/>
<dbReference type="EMBL" id="QNGE01006273">
    <property type="protein sequence ID" value="KAA3671527.1"/>
    <property type="molecule type" value="Genomic_DNA"/>
</dbReference>
<dbReference type="Proteomes" id="UP000324629">
    <property type="component" value="Unassembled WGS sequence"/>
</dbReference>
<evidence type="ECO:0000313" key="1">
    <source>
        <dbReference type="EMBL" id="KAA3671527.1"/>
    </source>
</evidence>
<proteinExistence type="predicted"/>
<accession>A0A5J4N7V0</accession>
<gene>
    <name evidence="1" type="ORF">DEA37_0000825</name>
</gene>